<dbReference type="AlphaFoldDB" id="J7LFS2"/>
<sequence>MVVFRPFTAVGSRHDDAAGRCRRRRRGSGAARDVPPSRDGHRSR</sequence>
<feature type="compositionally biased region" description="Basic and acidic residues" evidence="1">
    <location>
        <begin position="35"/>
        <end position="44"/>
    </location>
</feature>
<proteinExistence type="predicted"/>
<dbReference type="EMBL" id="CP003788">
    <property type="protein sequence ID" value="AFR09714.1"/>
    <property type="molecule type" value="Genomic_DNA"/>
</dbReference>
<dbReference type="KEGG" id="nal:B005_4156"/>
<organism evidence="2 3">
    <name type="scientific">Nocardiopsis alba (strain ATCC BAA-2165 / BE74)</name>
    <dbReference type="NCBI Taxonomy" id="1205910"/>
    <lineage>
        <taxon>Bacteria</taxon>
        <taxon>Bacillati</taxon>
        <taxon>Actinomycetota</taxon>
        <taxon>Actinomycetes</taxon>
        <taxon>Streptosporangiales</taxon>
        <taxon>Nocardiopsidaceae</taxon>
        <taxon>Nocardiopsis</taxon>
    </lineage>
</organism>
<evidence type="ECO:0000256" key="1">
    <source>
        <dbReference type="SAM" id="MobiDB-lite"/>
    </source>
</evidence>
<protein>
    <submittedName>
        <fullName evidence="2">Uncharacterized protein</fullName>
    </submittedName>
</protein>
<reference evidence="3" key="2">
    <citation type="submission" date="2012-08" db="EMBL/GenBank/DDBJ databases">
        <title>Whole-genome sequence of Nocardiopsis alba strain ATCC BAA-2165 associated with honeybees.</title>
        <authorList>
            <person name="Qiao J."/>
            <person name="Chen L."/>
            <person name="Li Y."/>
            <person name="Wang J."/>
            <person name="Zhang W."/>
            <person name="Chen S."/>
        </authorList>
    </citation>
    <scope>NUCLEOTIDE SEQUENCE [LARGE SCALE GENOMIC DNA]</scope>
    <source>
        <strain evidence="3">ATCC BAA-2165 / BE74</strain>
    </source>
</reference>
<gene>
    <name evidence="2" type="ordered locus">B005_4156</name>
</gene>
<dbReference type="HOGENOM" id="CLU_3219232_0_0_11"/>
<evidence type="ECO:0000313" key="3">
    <source>
        <dbReference type="Proteomes" id="UP000003779"/>
    </source>
</evidence>
<reference evidence="2 3" key="1">
    <citation type="journal article" date="2012" name="J. Bacteriol.">
        <title>Whole-Genome Sequence of Nocardiopsis alba Strain ATCC BAA-2165, Associated with Honeybees.</title>
        <authorList>
            <person name="Qiao J."/>
            <person name="Chen L."/>
            <person name="Li Y."/>
            <person name="Wang J."/>
            <person name="Zhang W."/>
            <person name="Chen S."/>
        </authorList>
    </citation>
    <scope>NUCLEOTIDE SEQUENCE [LARGE SCALE GENOMIC DNA]</scope>
    <source>
        <strain evidence="3">ATCC BAA-2165 / BE74</strain>
    </source>
</reference>
<dbReference type="Proteomes" id="UP000003779">
    <property type="component" value="Chromosome"/>
</dbReference>
<feature type="region of interest" description="Disordered" evidence="1">
    <location>
        <begin position="1"/>
        <end position="44"/>
    </location>
</feature>
<name>J7LFS2_NOCAA</name>
<evidence type="ECO:0000313" key="2">
    <source>
        <dbReference type="EMBL" id="AFR09714.1"/>
    </source>
</evidence>
<accession>J7LFS2</accession>